<proteinExistence type="predicted"/>
<feature type="domain" description="Cytochrome c" evidence="6">
    <location>
        <begin position="40"/>
        <end position="129"/>
    </location>
</feature>
<dbReference type="EMBL" id="UOFZ01000113">
    <property type="protein sequence ID" value="VAX13346.1"/>
    <property type="molecule type" value="Genomic_DNA"/>
</dbReference>
<dbReference type="GO" id="GO:0020037">
    <property type="term" value="F:heme binding"/>
    <property type="evidence" value="ECO:0007669"/>
    <property type="project" value="InterPro"/>
</dbReference>
<dbReference type="GO" id="GO:0046872">
    <property type="term" value="F:metal ion binding"/>
    <property type="evidence" value="ECO:0007669"/>
    <property type="project" value="UniProtKB-KW"/>
</dbReference>
<accession>A0A3B1B4W0</accession>
<protein>
    <recommendedName>
        <fullName evidence="6">Cytochrome c domain-containing protein</fullName>
    </recommendedName>
</protein>
<evidence type="ECO:0000256" key="5">
    <source>
        <dbReference type="ARBA" id="ARBA00023004"/>
    </source>
</evidence>
<evidence type="ECO:0000313" key="7">
    <source>
        <dbReference type="EMBL" id="VAX13346.1"/>
    </source>
</evidence>
<evidence type="ECO:0000256" key="4">
    <source>
        <dbReference type="ARBA" id="ARBA00022982"/>
    </source>
</evidence>
<keyword evidence="5" id="KW-0408">Iron</keyword>
<keyword evidence="4" id="KW-0249">Electron transport</keyword>
<dbReference type="InterPro" id="IPR009056">
    <property type="entry name" value="Cyt_c-like_dom"/>
</dbReference>
<evidence type="ECO:0000256" key="1">
    <source>
        <dbReference type="ARBA" id="ARBA00022448"/>
    </source>
</evidence>
<dbReference type="AlphaFoldDB" id="A0A3B1B4W0"/>
<keyword evidence="1" id="KW-0813">Transport</keyword>
<keyword evidence="3" id="KW-0479">Metal-binding</keyword>
<dbReference type="PANTHER" id="PTHR33751">
    <property type="entry name" value="CBB3-TYPE CYTOCHROME C OXIDASE SUBUNIT FIXP"/>
    <property type="match status" value="1"/>
</dbReference>
<dbReference type="Gene3D" id="1.10.760.10">
    <property type="entry name" value="Cytochrome c-like domain"/>
    <property type="match status" value="2"/>
</dbReference>
<dbReference type="InterPro" id="IPR036909">
    <property type="entry name" value="Cyt_c-like_dom_sf"/>
</dbReference>
<sequence>MFKLNNIGMVVRYVFFFLLFVCSMTAEAADDSDWLSSRYSAISSNPEEFDRVYEAGRERATLCSYCHGIDGNSVKDGVPNLAGQNPLYLWTQIDHFASGKRKNFVMQALAKGFSHEDKLNLAIYFSANKVRVQSADPRRDRKGGILYARHCTACHGVSADGNQKFARLAGQKQAYIEKTLRMFKMNANVPNSATEAVRRSKKMEAVAGSLTDEEIVDLAAYLSSKS</sequence>
<dbReference type="Pfam" id="PF00034">
    <property type="entry name" value="Cytochrom_C"/>
    <property type="match status" value="1"/>
</dbReference>
<gene>
    <name evidence="7" type="ORF">MNBD_GAMMA24-2083</name>
</gene>
<keyword evidence="2" id="KW-0349">Heme</keyword>
<dbReference type="SUPFAM" id="SSF46626">
    <property type="entry name" value="Cytochrome c"/>
    <property type="match status" value="2"/>
</dbReference>
<dbReference type="InterPro" id="IPR050597">
    <property type="entry name" value="Cytochrome_c_Oxidase_Subunit"/>
</dbReference>
<evidence type="ECO:0000256" key="3">
    <source>
        <dbReference type="ARBA" id="ARBA00022723"/>
    </source>
</evidence>
<evidence type="ECO:0000256" key="2">
    <source>
        <dbReference type="ARBA" id="ARBA00022617"/>
    </source>
</evidence>
<dbReference type="GO" id="GO:0009055">
    <property type="term" value="F:electron transfer activity"/>
    <property type="evidence" value="ECO:0007669"/>
    <property type="project" value="InterPro"/>
</dbReference>
<dbReference type="PROSITE" id="PS51007">
    <property type="entry name" value="CYTC"/>
    <property type="match status" value="2"/>
</dbReference>
<name>A0A3B1B4W0_9ZZZZ</name>
<organism evidence="7">
    <name type="scientific">hydrothermal vent metagenome</name>
    <dbReference type="NCBI Taxonomy" id="652676"/>
    <lineage>
        <taxon>unclassified sequences</taxon>
        <taxon>metagenomes</taxon>
        <taxon>ecological metagenomes</taxon>
    </lineage>
</organism>
<reference evidence="7" key="1">
    <citation type="submission" date="2018-06" db="EMBL/GenBank/DDBJ databases">
        <authorList>
            <person name="Zhirakovskaya E."/>
        </authorList>
    </citation>
    <scope>NUCLEOTIDE SEQUENCE</scope>
</reference>
<dbReference type="PANTHER" id="PTHR33751:SF9">
    <property type="entry name" value="CYTOCHROME C4"/>
    <property type="match status" value="1"/>
</dbReference>
<evidence type="ECO:0000259" key="6">
    <source>
        <dbReference type="PROSITE" id="PS51007"/>
    </source>
</evidence>
<feature type="domain" description="Cytochrome c" evidence="6">
    <location>
        <begin position="138"/>
        <end position="226"/>
    </location>
</feature>